<protein>
    <recommendedName>
        <fullName evidence="1">Reverse transcriptase domain-containing protein</fullName>
    </recommendedName>
</protein>
<dbReference type="Proteomes" id="UP001153954">
    <property type="component" value="Unassembled WGS sequence"/>
</dbReference>
<feature type="domain" description="Reverse transcriptase" evidence="1">
    <location>
        <begin position="91"/>
        <end position="170"/>
    </location>
</feature>
<dbReference type="AlphaFoldDB" id="A0AAU9VBX3"/>
<reference evidence="2" key="1">
    <citation type="submission" date="2022-03" db="EMBL/GenBank/DDBJ databases">
        <authorList>
            <person name="Tunstrom K."/>
        </authorList>
    </citation>
    <scope>NUCLEOTIDE SEQUENCE</scope>
</reference>
<organism evidence="2 3">
    <name type="scientific">Euphydryas editha</name>
    <name type="common">Edith's checkerspot</name>
    <dbReference type="NCBI Taxonomy" id="104508"/>
    <lineage>
        <taxon>Eukaryota</taxon>
        <taxon>Metazoa</taxon>
        <taxon>Ecdysozoa</taxon>
        <taxon>Arthropoda</taxon>
        <taxon>Hexapoda</taxon>
        <taxon>Insecta</taxon>
        <taxon>Pterygota</taxon>
        <taxon>Neoptera</taxon>
        <taxon>Endopterygota</taxon>
        <taxon>Lepidoptera</taxon>
        <taxon>Glossata</taxon>
        <taxon>Ditrysia</taxon>
        <taxon>Papilionoidea</taxon>
        <taxon>Nymphalidae</taxon>
        <taxon>Nymphalinae</taxon>
        <taxon>Euphydryas</taxon>
    </lineage>
</organism>
<proteinExistence type="predicted"/>
<evidence type="ECO:0000313" key="2">
    <source>
        <dbReference type="EMBL" id="CAH2108930.1"/>
    </source>
</evidence>
<accession>A0AAU9VBX3</accession>
<sequence>MATDIYKELYANKTKEKLCKTTLEEDPNQEPIPYIMQSEIRRAIQTQKACKSSGDDMITNELLKLTTEEITQPFKHICNEILETEQIPVQCLMSNLYKVFSKILLHRLTKKLDSNQPKEQAGFRSDFSTIDHIHTVKQIIEKCNEYDRPYYLSFIDYNKAFDSLNHNYIWDS</sequence>
<name>A0AAU9VBX3_EUPED</name>
<dbReference type="InterPro" id="IPR000477">
    <property type="entry name" value="RT_dom"/>
</dbReference>
<evidence type="ECO:0000313" key="3">
    <source>
        <dbReference type="Proteomes" id="UP001153954"/>
    </source>
</evidence>
<evidence type="ECO:0000259" key="1">
    <source>
        <dbReference type="Pfam" id="PF00078"/>
    </source>
</evidence>
<dbReference type="Pfam" id="PF00078">
    <property type="entry name" value="RVT_1"/>
    <property type="match status" value="1"/>
</dbReference>
<comment type="caution">
    <text evidence="2">The sequence shown here is derived from an EMBL/GenBank/DDBJ whole genome shotgun (WGS) entry which is preliminary data.</text>
</comment>
<dbReference type="PANTHER" id="PTHR19446">
    <property type="entry name" value="REVERSE TRANSCRIPTASES"/>
    <property type="match status" value="1"/>
</dbReference>
<gene>
    <name evidence="2" type="ORF">EEDITHA_LOCUS22821</name>
</gene>
<keyword evidence="3" id="KW-1185">Reference proteome</keyword>
<dbReference type="EMBL" id="CAKOGL010000043">
    <property type="protein sequence ID" value="CAH2108930.1"/>
    <property type="molecule type" value="Genomic_DNA"/>
</dbReference>